<dbReference type="GO" id="GO:0015891">
    <property type="term" value="P:siderophore transport"/>
    <property type="evidence" value="ECO:0007669"/>
    <property type="project" value="InterPro"/>
</dbReference>
<keyword evidence="9" id="KW-0406">Ion transport</keyword>
<evidence type="ECO:0000313" key="20">
    <source>
        <dbReference type="EMBL" id="SNS35279.1"/>
    </source>
</evidence>
<dbReference type="FunFam" id="2.170.130.10:FF:000010">
    <property type="entry name" value="Ferripyoverdine receptor"/>
    <property type="match status" value="1"/>
</dbReference>
<organism evidence="20 21">
    <name type="scientific">Edaphosphingomonas laterariae</name>
    <dbReference type="NCBI Taxonomy" id="861865"/>
    <lineage>
        <taxon>Bacteria</taxon>
        <taxon>Pseudomonadati</taxon>
        <taxon>Pseudomonadota</taxon>
        <taxon>Alphaproteobacteria</taxon>
        <taxon>Sphingomonadales</taxon>
        <taxon>Rhizorhabdaceae</taxon>
        <taxon>Edaphosphingomonas</taxon>
    </lineage>
</organism>
<feature type="chain" id="PRO_5013122451" evidence="17">
    <location>
        <begin position="34"/>
        <end position="726"/>
    </location>
</feature>
<accession>A0A239DSU9</accession>
<evidence type="ECO:0000259" key="18">
    <source>
        <dbReference type="Pfam" id="PF00593"/>
    </source>
</evidence>
<feature type="signal peptide" evidence="17">
    <location>
        <begin position="1"/>
        <end position="33"/>
    </location>
</feature>
<dbReference type="InterPro" id="IPR012910">
    <property type="entry name" value="Plug_dom"/>
</dbReference>
<evidence type="ECO:0000256" key="13">
    <source>
        <dbReference type="ARBA" id="ARBA00023237"/>
    </source>
</evidence>
<name>A0A239DSU9_9SPHN</name>
<dbReference type="GO" id="GO:0038023">
    <property type="term" value="F:signaling receptor activity"/>
    <property type="evidence" value="ECO:0007669"/>
    <property type="project" value="InterPro"/>
</dbReference>
<keyword evidence="4 14" id="KW-1134">Transmembrane beta strand</keyword>
<evidence type="ECO:0000256" key="14">
    <source>
        <dbReference type="PROSITE-ProRule" id="PRU01360"/>
    </source>
</evidence>
<evidence type="ECO:0000256" key="17">
    <source>
        <dbReference type="SAM" id="SignalP"/>
    </source>
</evidence>
<dbReference type="EMBL" id="FZOS01000005">
    <property type="protein sequence ID" value="SNS35279.1"/>
    <property type="molecule type" value="Genomic_DNA"/>
</dbReference>
<evidence type="ECO:0000256" key="3">
    <source>
        <dbReference type="ARBA" id="ARBA00022448"/>
    </source>
</evidence>
<dbReference type="OrthoDB" id="9760333at2"/>
<dbReference type="Proteomes" id="UP000198281">
    <property type="component" value="Unassembled WGS sequence"/>
</dbReference>
<dbReference type="CDD" id="cd01347">
    <property type="entry name" value="ligand_gated_channel"/>
    <property type="match status" value="1"/>
</dbReference>
<dbReference type="PANTHER" id="PTHR32552:SF74">
    <property type="entry name" value="HYDROXAMATE SIDEROPHORE RECEPTOR FHUE"/>
    <property type="match status" value="1"/>
</dbReference>
<dbReference type="GO" id="GO:0009279">
    <property type="term" value="C:cell outer membrane"/>
    <property type="evidence" value="ECO:0007669"/>
    <property type="project" value="UniProtKB-SubCell"/>
</dbReference>
<gene>
    <name evidence="20" type="ORF">SAMN06295912_10519</name>
</gene>
<dbReference type="PROSITE" id="PS01156">
    <property type="entry name" value="TONB_DEPENDENT_REC_2"/>
    <property type="match status" value="1"/>
</dbReference>
<keyword evidence="11 14" id="KW-0472">Membrane</keyword>
<keyword evidence="3 14" id="KW-0813">Transport</keyword>
<evidence type="ECO:0000256" key="6">
    <source>
        <dbReference type="ARBA" id="ARBA00022692"/>
    </source>
</evidence>
<dbReference type="InterPro" id="IPR000531">
    <property type="entry name" value="Beta-barrel_TonB"/>
</dbReference>
<dbReference type="InterPro" id="IPR010917">
    <property type="entry name" value="TonB_rcpt_CS"/>
</dbReference>
<evidence type="ECO:0000256" key="9">
    <source>
        <dbReference type="ARBA" id="ARBA00023065"/>
    </source>
</evidence>
<evidence type="ECO:0000256" key="1">
    <source>
        <dbReference type="ARBA" id="ARBA00004571"/>
    </source>
</evidence>
<dbReference type="Pfam" id="PF07715">
    <property type="entry name" value="Plug"/>
    <property type="match status" value="1"/>
</dbReference>
<dbReference type="InterPro" id="IPR036942">
    <property type="entry name" value="Beta-barrel_TonB_sf"/>
</dbReference>
<keyword evidence="7 17" id="KW-0732">Signal</keyword>
<keyword evidence="21" id="KW-1185">Reference proteome</keyword>
<keyword evidence="6 14" id="KW-0812">Transmembrane</keyword>
<dbReference type="GO" id="GO:0015344">
    <property type="term" value="F:siderophore uptake transmembrane transporter activity"/>
    <property type="evidence" value="ECO:0007669"/>
    <property type="project" value="TreeGrafter"/>
</dbReference>
<reference evidence="21" key="1">
    <citation type="submission" date="2017-06" db="EMBL/GenBank/DDBJ databases">
        <authorList>
            <person name="Varghese N."/>
            <person name="Submissions S."/>
        </authorList>
    </citation>
    <scope>NUCLEOTIDE SEQUENCE [LARGE SCALE GENOMIC DNA]</scope>
    <source>
        <strain evidence="21">LNB2</strain>
    </source>
</reference>
<sequence>MIATSLAFPSLTRRGASAIALACGLAVAAPALAQSAEKDRDAADRDAIVVTGYTTSEKLGSATGLGLSILETPQSVTVMTADRMDDQAIRTLSDVMNNAAGVSVKALDSSRNGFSARGFDIDIYQVDGIPVQWVQGFSAGESNLDVAIYQQVEIVRGATGLLTGVGNPSASVNLIRKHADSDELTASITASASRWDNYQIMGDVSTPITADGAVRARVVAKYEEGDSFIDILHNKKLVLYGVIDADITPGTHLSVGASYQDHDASGTQWGGLPTWYADGSRTDWRRSKTIGANWTTWPAENYTYFADLTQQLGDKWNARLYGNYTNNKSDMRLLYLYGYPDKVTGLGMGASPARYDARREQMDVGIRVNGSYGLFGREHELMVGASYAKQDFSFFGYASSNVAAVGDFLNWDGSFPEPTWGARSQQVDLKTKQWGYFASTRLHLADGLKAILGGRLNSWDRNGLYYGTSVDYGYDDKFTPYAGLLYEFAQHHTAYVSYTDIYQPQERRDRTGKFLDPLSGSTYEAGLKSSFFGGRLITALSVFRIQQDNFGIEDGNETVPGTGGNGNLPEQAYIGVKGIKSTGFEVEANGEVLPGWSVSGNYTQFKAKDRDGNRVNTLFPQKLLRLFTTYKFGGSLDGLVLGGGVNWEGLSYTDTFNPVSGDPERLEVKSYAVVNLMGRYQFAEGLSAQLNVENLFNKKYYSQIGFYDQHAFGEPRNVTLTLKYQF</sequence>
<proteinExistence type="inferred from homology"/>
<dbReference type="InterPro" id="IPR039426">
    <property type="entry name" value="TonB-dep_rcpt-like"/>
</dbReference>
<evidence type="ECO:0000256" key="11">
    <source>
        <dbReference type="ARBA" id="ARBA00023136"/>
    </source>
</evidence>
<dbReference type="RefSeq" id="WP_089218756.1">
    <property type="nucleotide sequence ID" value="NZ_FZOS01000005.1"/>
</dbReference>
<comment type="similarity">
    <text evidence="2 14 16">Belongs to the TonB-dependent receptor family.</text>
</comment>
<dbReference type="InterPro" id="IPR037066">
    <property type="entry name" value="Plug_dom_sf"/>
</dbReference>
<evidence type="ECO:0000256" key="2">
    <source>
        <dbReference type="ARBA" id="ARBA00009810"/>
    </source>
</evidence>
<feature type="short sequence motif" description="TonB C-terminal box" evidence="15">
    <location>
        <begin position="709"/>
        <end position="726"/>
    </location>
</feature>
<feature type="domain" description="TonB-dependent receptor plug" evidence="19">
    <location>
        <begin position="70"/>
        <end position="169"/>
    </location>
</feature>
<keyword evidence="12 20" id="KW-0675">Receptor</keyword>
<dbReference type="PROSITE" id="PS52016">
    <property type="entry name" value="TONB_DEPENDENT_REC_3"/>
    <property type="match status" value="1"/>
</dbReference>
<comment type="subcellular location">
    <subcellularLocation>
        <location evidence="1 14">Cell outer membrane</location>
        <topology evidence="1 14">Multi-pass membrane protein</topology>
    </subcellularLocation>
</comment>
<evidence type="ECO:0000256" key="5">
    <source>
        <dbReference type="ARBA" id="ARBA00022496"/>
    </source>
</evidence>
<evidence type="ECO:0000256" key="7">
    <source>
        <dbReference type="ARBA" id="ARBA00022729"/>
    </source>
</evidence>
<dbReference type="Gene3D" id="2.170.130.10">
    <property type="entry name" value="TonB-dependent receptor, plug domain"/>
    <property type="match status" value="1"/>
</dbReference>
<evidence type="ECO:0000256" key="12">
    <source>
        <dbReference type="ARBA" id="ARBA00023170"/>
    </source>
</evidence>
<dbReference type="AlphaFoldDB" id="A0A239DSU9"/>
<keyword evidence="8" id="KW-0408">Iron</keyword>
<keyword evidence="5" id="KW-0410">Iron transport</keyword>
<evidence type="ECO:0000256" key="16">
    <source>
        <dbReference type="RuleBase" id="RU003357"/>
    </source>
</evidence>
<evidence type="ECO:0000313" key="21">
    <source>
        <dbReference type="Proteomes" id="UP000198281"/>
    </source>
</evidence>
<evidence type="ECO:0000256" key="10">
    <source>
        <dbReference type="ARBA" id="ARBA00023077"/>
    </source>
</evidence>
<dbReference type="PANTHER" id="PTHR32552">
    <property type="entry name" value="FERRICHROME IRON RECEPTOR-RELATED"/>
    <property type="match status" value="1"/>
</dbReference>
<protein>
    <submittedName>
        <fullName evidence="20">Outer-membrane receptor for ferric coprogen and ferric-rhodotorulic acid</fullName>
    </submittedName>
</protein>
<keyword evidence="10 16" id="KW-0798">TonB box</keyword>
<dbReference type="Gene3D" id="2.40.170.20">
    <property type="entry name" value="TonB-dependent receptor, beta-barrel domain"/>
    <property type="match status" value="1"/>
</dbReference>
<dbReference type="SUPFAM" id="SSF56935">
    <property type="entry name" value="Porins"/>
    <property type="match status" value="1"/>
</dbReference>
<keyword evidence="13 14" id="KW-0998">Cell outer membrane</keyword>
<dbReference type="InterPro" id="IPR010105">
    <property type="entry name" value="TonB_sidphr_rcpt"/>
</dbReference>
<evidence type="ECO:0000256" key="4">
    <source>
        <dbReference type="ARBA" id="ARBA00022452"/>
    </source>
</evidence>
<feature type="domain" description="TonB-dependent receptor-like beta-barrel" evidence="18">
    <location>
        <begin position="252"/>
        <end position="695"/>
    </location>
</feature>
<evidence type="ECO:0000259" key="19">
    <source>
        <dbReference type="Pfam" id="PF07715"/>
    </source>
</evidence>
<dbReference type="Pfam" id="PF00593">
    <property type="entry name" value="TonB_dep_Rec_b-barrel"/>
    <property type="match status" value="1"/>
</dbReference>
<evidence type="ECO:0000256" key="8">
    <source>
        <dbReference type="ARBA" id="ARBA00023004"/>
    </source>
</evidence>
<dbReference type="NCBIfam" id="TIGR01783">
    <property type="entry name" value="TonB-siderophor"/>
    <property type="match status" value="1"/>
</dbReference>
<evidence type="ECO:0000256" key="15">
    <source>
        <dbReference type="PROSITE-ProRule" id="PRU10144"/>
    </source>
</evidence>